<comment type="caution">
    <text evidence="2">The sequence shown here is derived from an EMBL/GenBank/DDBJ whole genome shotgun (WGS) entry which is preliminary data.</text>
</comment>
<sequence>MLQDDAKICMALGLVSKSTPLFHENMISKSDNATRGMLFVVAAVIVAVLYSVPWGMLERRAKESIEEEELGGCRRCMLYWSSWLLACAFCDLTQ</sequence>
<gene>
    <name evidence="2" type="ORF">PoB_007592800</name>
</gene>
<reference evidence="2 3" key="1">
    <citation type="journal article" date="2021" name="Elife">
        <title>Chloroplast acquisition without the gene transfer in kleptoplastic sea slugs, Plakobranchus ocellatus.</title>
        <authorList>
            <person name="Maeda T."/>
            <person name="Takahashi S."/>
            <person name="Yoshida T."/>
            <person name="Shimamura S."/>
            <person name="Takaki Y."/>
            <person name="Nagai Y."/>
            <person name="Toyoda A."/>
            <person name="Suzuki Y."/>
            <person name="Arimoto A."/>
            <person name="Ishii H."/>
            <person name="Satoh N."/>
            <person name="Nishiyama T."/>
            <person name="Hasebe M."/>
            <person name="Maruyama T."/>
            <person name="Minagawa J."/>
            <person name="Obokata J."/>
            <person name="Shigenobu S."/>
        </authorList>
    </citation>
    <scope>NUCLEOTIDE SEQUENCE [LARGE SCALE GENOMIC DNA]</scope>
</reference>
<feature type="transmembrane region" description="Helical" evidence="1">
    <location>
        <begin position="36"/>
        <end position="57"/>
    </location>
</feature>
<dbReference type="AlphaFoldDB" id="A0AAV4DYI4"/>
<evidence type="ECO:0000313" key="2">
    <source>
        <dbReference type="EMBL" id="GFO49423.1"/>
    </source>
</evidence>
<accession>A0AAV4DYI4</accession>
<evidence type="ECO:0000313" key="3">
    <source>
        <dbReference type="Proteomes" id="UP000735302"/>
    </source>
</evidence>
<protein>
    <submittedName>
        <fullName evidence="2">Uncharacterized protein</fullName>
    </submittedName>
</protein>
<dbReference type="EMBL" id="BLXT01008489">
    <property type="protein sequence ID" value="GFO49423.1"/>
    <property type="molecule type" value="Genomic_DNA"/>
</dbReference>
<dbReference type="Proteomes" id="UP000735302">
    <property type="component" value="Unassembled WGS sequence"/>
</dbReference>
<evidence type="ECO:0000256" key="1">
    <source>
        <dbReference type="SAM" id="Phobius"/>
    </source>
</evidence>
<keyword evidence="1" id="KW-0812">Transmembrane</keyword>
<proteinExistence type="predicted"/>
<name>A0AAV4DYI4_9GAST</name>
<keyword evidence="3" id="KW-1185">Reference proteome</keyword>
<keyword evidence="1" id="KW-1133">Transmembrane helix</keyword>
<organism evidence="2 3">
    <name type="scientific">Plakobranchus ocellatus</name>
    <dbReference type="NCBI Taxonomy" id="259542"/>
    <lineage>
        <taxon>Eukaryota</taxon>
        <taxon>Metazoa</taxon>
        <taxon>Spiralia</taxon>
        <taxon>Lophotrochozoa</taxon>
        <taxon>Mollusca</taxon>
        <taxon>Gastropoda</taxon>
        <taxon>Heterobranchia</taxon>
        <taxon>Euthyneura</taxon>
        <taxon>Panpulmonata</taxon>
        <taxon>Sacoglossa</taxon>
        <taxon>Placobranchoidea</taxon>
        <taxon>Plakobranchidae</taxon>
        <taxon>Plakobranchus</taxon>
    </lineage>
</organism>
<keyword evidence="1" id="KW-0472">Membrane</keyword>